<comment type="caution">
    <text evidence="2">The sequence shown here is derived from an EMBL/GenBank/DDBJ whole genome shotgun (WGS) entry which is preliminary data.</text>
</comment>
<dbReference type="GO" id="GO:0000307">
    <property type="term" value="C:cyclin-dependent protein kinase holoenzyme complex"/>
    <property type="evidence" value="ECO:0007669"/>
    <property type="project" value="TreeGrafter"/>
</dbReference>
<dbReference type="PANTHER" id="PTHR15615">
    <property type="match status" value="1"/>
</dbReference>
<name>A0A9P7AAW4_9AGAM</name>
<dbReference type="GeneID" id="64601536"/>
<dbReference type="GO" id="GO:0005634">
    <property type="term" value="C:nucleus"/>
    <property type="evidence" value="ECO:0007669"/>
    <property type="project" value="TreeGrafter"/>
</dbReference>
<organism evidence="2 3">
    <name type="scientific">Suillus plorans</name>
    <dbReference type="NCBI Taxonomy" id="116603"/>
    <lineage>
        <taxon>Eukaryota</taxon>
        <taxon>Fungi</taxon>
        <taxon>Dikarya</taxon>
        <taxon>Basidiomycota</taxon>
        <taxon>Agaricomycotina</taxon>
        <taxon>Agaricomycetes</taxon>
        <taxon>Agaricomycetidae</taxon>
        <taxon>Boletales</taxon>
        <taxon>Suillineae</taxon>
        <taxon>Suillaceae</taxon>
        <taxon>Suillus</taxon>
    </lineage>
</organism>
<dbReference type="GO" id="GO:0019901">
    <property type="term" value="F:protein kinase binding"/>
    <property type="evidence" value="ECO:0007669"/>
    <property type="project" value="InterPro"/>
</dbReference>
<proteinExistence type="predicted"/>
<dbReference type="Gene3D" id="1.10.472.10">
    <property type="entry name" value="Cyclin-like"/>
    <property type="match status" value="1"/>
</dbReference>
<dbReference type="InterPro" id="IPR013922">
    <property type="entry name" value="Cyclin_PHO80-like"/>
</dbReference>
<dbReference type="Proteomes" id="UP000719766">
    <property type="component" value="Unassembled WGS sequence"/>
</dbReference>
<dbReference type="Pfam" id="PF00134">
    <property type="entry name" value="Cyclin_N"/>
    <property type="match status" value="1"/>
</dbReference>
<accession>A0A9P7AAW4</accession>
<dbReference type="RefSeq" id="XP_041153208.1">
    <property type="nucleotide sequence ID" value="XM_041307772.1"/>
</dbReference>
<evidence type="ECO:0000313" key="3">
    <source>
        <dbReference type="Proteomes" id="UP000719766"/>
    </source>
</evidence>
<keyword evidence="3" id="KW-1185">Reference proteome</keyword>
<evidence type="ECO:0000313" key="2">
    <source>
        <dbReference type="EMBL" id="KAG1785725.1"/>
    </source>
</evidence>
<dbReference type="CDD" id="cd20557">
    <property type="entry name" value="CYCLIN_ScPCL1-like"/>
    <property type="match status" value="1"/>
</dbReference>
<evidence type="ECO:0000259" key="1">
    <source>
        <dbReference type="Pfam" id="PF00134"/>
    </source>
</evidence>
<reference evidence="2" key="1">
    <citation type="journal article" date="2020" name="New Phytol.">
        <title>Comparative genomics reveals dynamic genome evolution in host specialist ectomycorrhizal fungi.</title>
        <authorList>
            <person name="Lofgren L.A."/>
            <person name="Nguyen N.H."/>
            <person name="Vilgalys R."/>
            <person name="Ruytinx J."/>
            <person name="Liao H.L."/>
            <person name="Branco S."/>
            <person name="Kuo A."/>
            <person name="LaButti K."/>
            <person name="Lipzen A."/>
            <person name="Andreopoulos W."/>
            <person name="Pangilinan J."/>
            <person name="Riley R."/>
            <person name="Hundley H."/>
            <person name="Na H."/>
            <person name="Barry K."/>
            <person name="Grigoriev I.V."/>
            <person name="Stajich J.E."/>
            <person name="Kennedy P.G."/>
        </authorList>
    </citation>
    <scope>NUCLEOTIDE SEQUENCE</scope>
    <source>
        <strain evidence="2">S12</strain>
    </source>
</reference>
<dbReference type="InterPro" id="IPR036915">
    <property type="entry name" value="Cyclin-like_sf"/>
</dbReference>
<dbReference type="PANTHER" id="PTHR15615:SF108">
    <property type="entry name" value="PROTEIN CNPPD1"/>
    <property type="match status" value="1"/>
</dbReference>
<feature type="domain" description="Cyclin N-terminal" evidence="1">
    <location>
        <begin position="77"/>
        <end position="130"/>
    </location>
</feature>
<dbReference type="EMBL" id="JABBWE010000105">
    <property type="protein sequence ID" value="KAG1785725.1"/>
    <property type="molecule type" value="Genomic_DNA"/>
</dbReference>
<dbReference type="GO" id="GO:0016538">
    <property type="term" value="F:cyclin-dependent protein serine/threonine kinase regulator activity"/>
    <property type="evidence" value="ECO:0007669"/>
    <property type="project" value="TreeGrafter"/>
</dbReference>
<dbReference type="OrthoDB" id="244495at2759"/>
<dbReference type="InterPro" id="IPR006671">
    <property type="entry name" value="Cyclin_N"/>
</dbReference>
<gene>
    <name evidence="2" type="ORF">HD556DRAFT_1450479</name>
</gene>
<dbReference type="SUPFAM" id="SSF47954">
    <property type="entry name" value="Cyclin-like"/>
    <property type="match status" value="1"/>
</dbReference>
<dbReference type="AlphaFoldDB" id="A0A9P7AAW4"/>
<protein>
    <recommendedName>
        <fullName evidence="1">Cyclin N-terminal domain-containing protein</fullName>
    </recommendedName>
</protein>
<sequence>MDQELRLTRLRARPASLSEFITLHSIICGALLIPDFAHDGDYFLVDTVDTDMFLRTSTLLPLLTLNTLPTAWGSSGHRLFISAFMLASKVICDSTYSNKSWSIVAQGMFQLREINQMECKMYQYLEWELNVDPVTLREFEDMVKNLRGT</sequence>